<dbReference type="Pfam" id="PF09581">
    <property type="entry name" value="Spore_III_AF"/>
    <property type="match status" value="1"/>
</dbReference>
<evidence type="ECO:0000313" key="2">
    <source>
        <dbReference type="EMBL" id="MFC4404245.1"/>
    </source>
</evidence>
<keyword evidence="1" id="KW-1133">Transmembrane helix</keyword>
<reference evidence="3" key="1">
    <citation type="journal article" date="2019" name="Int. J. Syst. Evol. Microbiol.">
        <title>The Global Catalogue of Microorganisms (GCM) 10K type strain sequencing project: providing services to taxonomists for standard genome sequencing and annotation.</title>
        <authorList>
            <consortium name="The Broad Institute Genomics Platform"/>
            <consortium name="The Broad Institute Genome Sequencing Center for Infectious Disease"/>
            <person name="Wu L."/>
            <person name="Ma J."/>
        </authorList>
    </citation>
    <scope>NUCLEOTIDE SEQUENCE [LARGE SCALE GENOMIC DNA]</scope>
    <source>
        <strain evidence="3">CCUG 37865</strain>
    </source>
</reference>
<dbReference type="NCBIfam" id="TIGR02896">
    <property type="entry name" value="spore_III_AF"/>
    <property type="match status" value="1"/>
</dbReference>
<comment type="caution">
    <text evidence="2">The sequence shown here is derived from an EMBL/GenBank/DDBJ whole genome shotgun (WGS) entry which is preliminary data.</text>
</comment>
<keyword evidence="1" id="KW-0812">Transmembrane</keyword>
<gene>
    <name evidence="2" type="primary">spoIIIAF</name>
    <name evidence="2" type="ORF">ACFOY7_14345</name>
</gene>
<protein>
    <submittedName>
        <fullName evidence="2">Stage III sporulation protein AF</fullName>
    </submittedName>
</protein>
<keyword evidence="3" id="KW-1185">Reference proteome</keyword>
<feature type="transmembrane region" description="Helical" evidence="1">
    <location>
        <begin position="36"/>
        <end position="54"/>
    </location>
</feature>
<evidence type="ECO:0000313" key="3">
    <source>
        <dbReference type="Proteomes" id="UP001595882"/>
    </source>
</evidence>
<sequence length="206" mass="23767">MEYITSWILQIIIYMILALIVDLILPSSKMKQYAKLVIGILLILIILQPILSVFKVNLDQLVSPIVESNQMDSLDQMIKNETNTNKSEIESINQAYVLEEVVVQMENLVKEELEKTFQLAIFDLEVVLDNESNEEQAQIDKVYVQVIPYEDEAMQAVETVEIEVSESKAKQKEKQPDNSGLIKFLADEWQVSEENIIIEWEEEESD</sequence>
<accession>A0ABV8WXQ2</accession>
<proteinExistence type="predicted"/>
<organism evidence="2 3">
    <name type="scientific">Gracilibacillus xinjiangensis</name>
    <dbReference type="NCBI Taxonomy" id="1193282"/>
    <lineage>
        <taxon>Bacteria</taxon>
        <taxon>Bacillati</taxon>
        <taxon>Bacillota</taxon>
        <taxon>Bacilli</taxon>
        <taxon>Bacillales</taxon>
        <taxon>Bacillaceae</taxon>
        <taxon>Gracilibacillus</taxon>
    </lineage>
</organism>
<dbReference type="RefSeq" id="WP_390252781.1">
    <property type="nucleotide sequence ID" value="NZ_JBHSDT010000008.1"/>
</dbReference>
<dbReference type="EMBL" id="JBHSDT010000008">
    <property type="protein sequence ID" value="MFC4404245.1"/>
    <property type="molecule type" value="Genomic_DNA"/>
</dbReference>
<keyword evidence="1" id="KW-0472">Membrane</keyword>
<dbReference type="InterPro" id="IPR014245">
    <property type="entry name" value="Spore_III_AF"/>
</dbReference>
<feature type="transmembrane region" description="Helical" evidence="1">
    <location>
        <begin position="6"/>
        <end position="24"/>
    </location>
</feature>
<name>A0ABV8WXQ2_9BACI</name>
<evidence type="ECO:0000256" key="1">
    <source>
        <dbReference type="SAM" id="Phobius"/>
    </source>
</evidence>
<dbReference type="Proteomes" id="UP001595882">
    <property type="component" value="Unassembled WGS sequence"/>
</dbReference>